<keyword evidence="3" id="KW-1185">Reference proteome</keyword>
<gene>
    <name evidence="2" type="ORF">B0H67DRAFT_557074</name>
</gene>
<evidence type="ECO:0000256" key="1">
    <source>
        <dbReference type="SAM" id="Phobius"/>
    </source>
</evidence>
<evidence type="ECO:0000313" key="2">
    <source>
        <dbReference type="EMBL" id="KAK0708643.1"/>
    </source>
</evidence>
<accession>A0AA40A3P9</accession>
<name>A0AA40A3P9_9PEZI</name>
<keyword evidence="1" id="KW-1133">Transmembrane helix</keyword>
<keyword evidence="1" id="KW-0812">Transmembrane</keyword>
<organism evidence="2 3">
    <name type="scientific">Lasiosphaeris hirsuta</name>
    <dbReference type="NCBI Taxonomy" id="260670"/>
    <lineage>
        <taxon>Eukaryota</taxon>
        <taxon>Fungi</taxon>
        <taxon>Dikarya</taxon>
        <taxon>Ascomycota</taxon>
        <taxon>Pezizomycotina</taxon>
        <taxon>Sordariomycetes</taxon>
        <taxon>Sordariomycetidae</taxon>
        <taxon>Sordariales</taxon>
        <taxon>Lasiosphaeriaceae</taxon>
        <taxon>Lasiosphaeris</taxon>
    </lineage>
</organism>
<evidence type="ECO:0000313" key="3">
    <source>
        <dbReference type="Proteomes" id="UP001172102"/>
    </source>
</evidence>
<proteinExistence type="predicted"/>
<reference evidence="2" key="1">
    <citation type="submission" date="2023-06" db="EMBL/GenBank/DDBJ databases">
        <title>Genome-scale phylogeny and comparative genomics of the fungal order Sordariales.</title>
        <authorList>
            <consortium name="Lawrence Berkeley National Laboratory"/>
            <person name="Hensen N."/>
            <person name="Bonometti L."/>
            <person name="Westerberg I."/>
            <person name="Brannstrom I.O."/>
            <person name="Guillou S."/>
            <person name="Cros-Aarteil S."/>
            <person name="Calhoun S."/>
            <person name="Haridas S."/>
            <person name="Kuo A."/>
            <person name="Mondo S."/>
            <person name="Pangilinan J."/>
            <person name="Riley R."/>
            <person name="Labutti K."/>
            <person name="Andreopoulos B."/>
            <person name="Lipzen A."/>
            <person name="Chen C."/>
            <person name="Yanf M."/>
            <person name="Daum C."/>
            <person name="Ng V."/>
            <person name="Clum A."/>
            <person name="Steindorff A."/>
            <person name="Ohm R."/>
            <person name="Martin F."/>
            <person name="Silar P."/>
            <person name="Natvig D."/>
            <person name="Lalanne C."/>
            <person name="Gautier V."/>
            <person name="Ament-Velasquez S.L."/>
            <person name="Kruys A."/>
            <person name="Hutchinson M.I."/>
            <person name="Powell A.J."/>
            <person name="Barry K."/>
            <person name="Miller A.N."/>
            <person name="Grigoriev I.V."/>
            <person name="Debuchy R."/>
            <person name="Gladieux P."/>
            <person name="Thoren M.H."/>
            <person name="Johannesson H."/>
        </authorList>
    </citation>
    <scope>NUCLEOTIDE SEQUENCE</scope>
    <source>
        <strain evidence="2">SMH4607-1</strain>
    </source>
</reference>
<keyword evidence="1" id="KW-0472">Membrane</keyword>
<dbReference type="EMBL" id="JAUKUA010000006">
    <property type="protein sequence ID" value="KAK0708643.1"/>
    <property type="molecule type" value="Genomic_DNA"/>
</dbReference>
<feature type="transmembrane region" description="Helical" evidence="1">
    <location>
        <begin position="15"/>
        <end position="36"/>
    </location>
</feature>
<dbReference type="Proteomes" id="UP001172102">
    <property type="component" value="Unassembled WGS sequence"/>
</dbReference>
<dbReference type="AlphaFoldDB" id="A0AA40A3P9"/>
<feature type="transmembrane region" description="Helical" evidence="1">
    <location>
        <begin position="48"/>
        <end position="70"/>
    </location>
</feature>
<comment type="caution">
    <text evidence="2">The sequence shown here is derived from an EMBL/GenBank/DDBJ whole genome shotgun (WGS) entry which is preliminary data.</text>
</comment>
<protein>
    <submittedName>
        <fullName evidence="2">Uncharacterized protein</fullName>
    </submittedName>
</protein>
<sequence>MQKHSAKVQIERVSILLGVFIGAAASLFITSTILSVKENEPDNITDNINGMVFFSFFLALLGCTHGYIIITLANDDDAAFRTPVDVFLFHFGYPLASLVFLLAGTARLVFRKVLVGHHYYV</sequence>
<feature type="transmembrane region" description="Helical" evidence="1">
    <location>
        <begin position="90"/>
        <end position="110"/>
    </location>
</feature>